<reference evidence="2" key="1">
    <citation type="journal article" date="2019" name="Science">
        <title>Mutation of a bHLH transcription factor allowed almond domestication.</title>
        <authorList>
            <person name="Sanchez-Perez R."/>
            <person name="Pavan S."/>
            <person name="Mazzeo R."/>
            <person name="Moldovan C."/>
            <person name="Aiese Cigliano R."/>
            <person name="Del Cueto J."/>
            <person name="Ricciardi F."/>
            <person name="Lotti C."/>
            <person name="Ricciardi L."/>
            <person name="Dicenta F."/>
            <person name="Lopez-Marques R.L."/>
            <person name="Lindberg Moller B."/>
        </authorList>
    </citation>
    <scope>NUCLEOTIDE SEQUENCE</scope>
</reference>
<dbReference type="PROSITE" id="PS51485">
    <property type="entry name" value="PHYTOCYANIN"/>
    <property type="match status" value="1"/>
</dbReference>
<accession>A0A4Y1RQW6</accession>
<protein>
    <submittedName>
        <fullName evidence="2">Plantacyanin</fullName>
    </submittedName>
</protein>
<feature type="domain" description="Phytocyanin" evidence="1">
    <location>
        <begin position="35"/>
        <end position="135"/>
    </location>
</feature>
<evidence type="ECO:0000259" key="1">
    <source>
        <dbReference type="PROSITE" id="PS51485"/>
    </source>
</evidence>
<dbReference type="PANTHER" id="PTHR33021:SF377">
    <property type="entry name" value="OS02G0731400 PROTEIN"/>
    <property type="match status" value="1"/>
</dbReference>
<dbReference type="InterPro" id="IPR008972">
    <property type="entry name" value="Cupredoxin"/>
</dbReference>
<dbReference type="Pfam" id="PF02298">
    <property type="entry name" value="Cu_bind_like"/>
    <property type="match status" value="1"/>
</dbReference>
<dbReference type="Gene3D" id="2.60.40.420">
    <property type="entry name" value="Cupredoxins - blue copper proteins"/>
    <property type="match status" value="1"/>
</dbReference>
<dbReference type="EMBL" id="AP019302">
    <property type="protein sequence ID" value="BBH06345.1"/>
    <property type="molecule type" value="Genomic_DNA"/>
</dbReference>
<gene>
    <name evidence="2" type="ORF">Prudu_017979</name>
</gene>
<dbReference type="PANTHER" id="PTHR33021">
    <property type="entry name" value="BLUE COPPER PROTEIN"/>
    <property type="match status" value="1"/>
</dbReference>
<evidence type="ECO:0000313" key="2">
    <source>
        <dbReference type="EMBL" id="BBH06345.1"/>
    </source>
</evidence>
<sequence length="135" mass="15227">MLRLKKMSIGMSKLLVIGISLFVCLLFQCEEIYGKEYVVGDEKGWSPDHNVSSWPEGKKFKAGDVLNFKYTNPSFEVVALINYPGYYEACDPYPVAKDIYTSGNDHVVLEKGPNAFVPFDISYCKHGMKLQVEAD</sequence>
<dbReference type="InterPro" id="IPR003245">
    <property type="entry name" value="Phytocyanin_dom"/>
</dbReference>
<dbReference type="AlphaFoldDB" id="A0A4Y1RQW6"/>
<dbReference type="GO" id="GO:0009055">
    <property type="term" value="F:electron transfer activity"/>
    <property type="evidence" value="ECO:0007669"/>
    <property type="project" value="InterPro"/>
</dbReference>
<proteinExistence type="predicted"/>
<dbReference type="InterPro" id="IPR039391">
    <property type="entry name" value="Phytocyanin-like"/>
</dbReference>
<name>A0A4Y1RQW6_PRUDU</name>
<dbReference type="GO" id="GO:0005886">
    <property type="term" value="C:plasma membrane"/>
    <property type="evidence" value="ECO:0007669"/>
    <property type="project" value="TreeGrafter"/>
</dbReference>
<dbReference type="SUPFAM" id="SSF49503">
    <property type="entry name" value="Cupredoxins"/>
    <property type="match status" value="1"/>
</dbReference>
<organism evidence="2">
    <name type="scientific">Prunus dulcis</name>
    <name type="common">Almond</name>
    <name type="synonym">Amygdalus dulcis</name>
    <dbReference type="NCBI Taxonomy" id="3755"/>
    <lineage>
        <taxon>Eukaryota</taxon>
        <taxon>Viridiplantae</taxon>
        <taxon>Streptophyta</taxon>
        <taxon>Embryophyta</taxon>
        <taxon>Tracheophyta</taxon>
        <taxon>Spermatophyta</taxon>
        <taxon>Magnoliopsida</taxon>
        <taxon>eudicotyledons</taxon>
        <taxon>Gunneridae</taxon>
        <taxon>Pentapetalae</taxon>
        <taxon>rosids</taxon>
        <taxon>fabids</taxon>
        <taxon>Rosales</taxon>
        <taxon>Rosaceae</taxon>
        <taxon>Amygdaloideae</taxon>
        <taxon>Amygdaleae</taxon>
        <taxon>Prunus</taxon>
    </lineage>
</organism>